<dbReference type="Proteomes" id="UP000285530">
    <property type="component" value="Unassembled WGS sequence"/>
</dbReference>
<evidence type="ECO:0000313" key="4">
    <source>
        <dbReference type="Proteomes" id="UP000285530"/>
    </source>
</evidence>
<evidence type="ECO:0000256" key="1">
    <source>
        <dbReference type="SAM" id="MobiDB-lite"/>
    </source>
</evidence>
<proteinExistence type="predicted"/>
<evidence type="ECO:0000313" key="3">
    <source>
        <dbReference type="EMBL" id="RJL06434.1"/>
    </source>
</evidence>
<feature type="compositionally biased region" description="Basic residues" evidence="1">
    <location>
        <begin position="7"/>
        <end position="19"/>
    </location>
</feature>
<feature type="domain" description="HTH-like" evidence="2">
    <location>
        <begin position="62"/>
        <end position="100"/>
    </location>
</feature>
<reference evidence="3 4" key="1">
    <citation type="submission" date="2018-09" db="EMBL/GenBank/DDBJ databases">
        <title>Paracoccus onubensis nov. sp. a moderate halophilic bacterium isolated from Gruta de las Maravillas (Aracena, Spain).</title>
        <authorList>
            <person name="Jurado V."/>
            <person name="Gutierrez-Patricio S."/>
            <person name="Gonzalez-Pimentel J.L."/>
            <person name="Laiz L."/>
            <person name="Saiz-Jimenez C."/>
        </authorList>
    </citation>
    <scope>NUCLEOTIDE SEQUENCE [LARGE SCALE GENOMIC DNA]</scope>
    <source>
        <strain evidence="3 4">DSM 19484</strain>
    </source>
</reference>
<keyword evidence="4" id="KW-1185">Reference proteome</keyword>
<dbReference type="EMBL" id="QZEV01000009">
    <property type="protein sequence ID" value="RJL06434.1"/>
    <property type="molecule type" value="Genomic_DNA"/>
</dbReference>
<comment type="caution">
    <text evidence="3">The sequence shown here is derived from an EMBL/GenBank/DDBJ whole genome shotgun (WGS) entry which is preliminary data.</text>
</comment>
<evidence type="ECO:0000259" key="2">
    <source>
        <dbReference type="Pfam" id="PF13276"/>
    </source>
</evidence>
<protein>
    <recommendedName>
        <fullName evidence="2">HTH-like domain-containing protein</fullName>
    </recommendedName>
</protein>
<organism evidence="3 4">
    <name type="scientific">Paracoccus aestuarii</name>
    <dbReference type="NCBI Taxonomy" id="453842"/>
    <lineage>
        <taxon>Bacteria</taxon>
        <taxon>Pseudomonadati</taxon>
        <taxon>Pseudomonadota</taxon>
        <taxon>Alphaproteobacteria</taxon>
        <taxon>Rhodobacterales</taxon>
        <taxon>Paracoccaceae</taxon>
        <taxon>Paracoccus</taxon>
    </lineage>
</organism>
<dbReference type="OrthoDB" id="9813285at2"/>
<dbReference type="Pfam" id="PF13276">
    <property type="entry name" value="HTH_21"/>
    <property type="match status" value="1"/>
</dbReference>
<name>A0A419A0L2_9RHOB</name>
<feature type="region of interest" description="Disordered" evidence="1">
    <location>
        <begin position="1"/>
        <end position="45"/>
    </location>
</feature>
<gene>
    <name evidence="3" type="ORF">D3P06_03715</name>
</gene>
<dbReference type="AlphaFoldDB" id="A0A419A0L2"/>
<sequence length="121" mass="13760">MGAHRIPDRHRKGQRRRTLRLPQGNPGSGGSRPSSGKDRRPAALELQPVKLKPGEAAPPLTENWRVYGVRKVWRRLGREGFDVDRYTIARLMKDVGIQALSGESRIGRRSLTGRRRVCRTR</sequence>
<accession>A0A419A0L2</accession>
<dbReference type="InterPro" id="IPR025948">
    <property type="entry name" value="HTH-like_dom"/>
</dbReference>